<dbReference type="PANTHER" id="PTHR40943:SF1">
    <property type="entry name" value="CYTOPLASMIC PROTEIN"/>
    <property type="match status" value="1"/>
</dbReference>
<dbReference type="SUPFAM" id="SSF51182">
    <property type="entry name" value="RmlC-like cupins"/>
    <property type="match status" value="1"/>
</dbReference>
<gene>
    <name evidence="2" type="ORF">NCTC4524_04346</name>
</gene>
<dbReference type="EMBL" id="UGQQ01000002">
    <property type="protein sequence ID" value="SUA28366.1"/>
    <property type="molecule type" value="Genomic_DNA"/>
</dbReference>
<proteinExistence type="predicted"/>
<dbReference type="Pfam" id="PF05899">
    <property type="entry name" value="Cupin_3"/>
    <property type="match status" value="1"/>
</dbReference>
<dbReference type="Gene3D" id="2.60.120.10">
    <property type="entry name" value="Jelly Rolls"/>
    <property type="match status" value="1"/>
</dbReference>
<protein>
    <submittedName>
        <fullName evidence="2">Protein of uncharacterized function (DUF861)</fullName>
    </submittedName>
</protein>
<dbReference type="InterPro" id="IPR011051">
    <property type="entry name" value="RmlC_Cupin_sf"/>
</dbReference>
<dbReference type="RefSeq" id="WP_036389623.1">
    <property type="nucleotide sequence ID" value="NZ_CP081000.1"/>
</dbReference>
<organism evidence="2 3">
    <name type="scientific">Mycolicibacterium senegalense</name>
    <dbReference type="NCBI Taxonomy" id="1796"/>
    <lineage>
        <taxon>Bacteria</taxon>
        <taxon>Bacillati</taxon>
        <taxon>Actinomycetota</taxon>
        <taxon>Actinomycetes</taxon>
        <taxon>Mycobacteriales</taxon>
        <taxon>Mycobacteriaceae</taxon>
        <taxon>Mycolicibacterium</taxon>
    </lineage>
</organism>
<dbReference type="AlphaFoldDB" id="A0A378W5U5"/>
<feature type="domain" description="(S)-ureidoglycine aminohydrolase cupin" evidence="1">
    <location>
        <begin position="34"/>
        <end position="103"/>
    </location>
</feature>
<evidence type="ECO:0000313" key="3">
    <source>
        <dbReference type="Proteomes" id="UP000254945"/>
    </source>
</evidence>
<evidence type="ECO:0000259" key="1">
    <source>
        <dbReference type="Pfam" id="PF05899"/>
    </source>
</evidence>
<evidence type="ECO:0000313" key="2">
    <source>
        <dbReference type="EMBL" id="SUA28366.1"/>
    </source>
</evidence>
<accession>A0A378W5U5</accession>
<name>A0A378W5U5_9MYCO</name>
<dbReference type="PANTHER" id="PTHR40943">
    <property type="entry name" value="CYTOPLASMIC PROTEIN-RELATED"/>
    <property type="match status" value="1"/>
</dbReference>
<dbReference type="InterPro" id="IPR014710">
    <property type="entry name" value="RmlC-like_jellyroll"/>
</dbReference>
<dbReference type="InterPro" id="IPR008579">
    <property type="entry name" value="UGlyAH_Cupin_dom"/>
</dbReference>
<reference evidence="2 3" key="1">
    <citation type="submission" date="2018-06" db="EMBL/GenBank/DDBJ databases">
        <authorList>
            <consortium name="Pathogen Informatics"/>
            <person name="Doyle S."/>
        </authorList>
    </citation>
    <scope>NUCLEOTIDE SEQUENCE [LARGE SCALE GENOMIC DNA]</scope>
    <source>
        <strain evidence="2 3">NCTC4524</strain>
    </source>
</reference>
<dbReference type="Proteomes" id="UP000254945">
    <property type="component" value="Unassembled WGS sequence"/>
</dbReference>
<sequence length="107" mass="11527">MSAIKRFDPITLPLFESDRPGSTAPVRSARVFSDGGQVHGVWEAEPGVHMDYRGQETVVILSGRATVKGESGDTVEVGPGDLVVVDPGEGTTWTVHETIRKVFVVNH</sequence>